<dbReference type="GO" id="GO:0032259">
    <property type="term" value="P:methylation"/>
    <property type="evidence" value="ECO:0007669"/>
    <property type="project" value="UniProtKB-KW"/>
</dbReference>
<dbReference type="Pfam" id="PF08241">
    <property type="entry name" value="Methyltransf_11"/>
    <property type="match status" value="1"/>
</dbReference>
<dbReference type="InterPro" id="IPR029063">
    <property type="entry name" value="SAM-dependent_MTases_sf"/>
</dbReference>
<protein>
    <recommendedName>
        <fullName evidence="4">Methyltransferase type 11 domain-containing protein</fullName>
    </recommendedName>
</protein>
<dbReference type="Proteomes" id="UP000663868">
    <property type="component" value="Unassembled WGS sequence"/>
</dbReference>
<evidence type="ECO:0000256" key="3">
    <source>
        <dbReference type="ARBA" id="ARBA00022679"/>
    </source>
</evidence>
<evidence type="ECO:0000313" key="6">
    <source>
        <dbReference type="EMBL" id="CAF0796636.1"/>
    </source>
</evidence>
<evidence type="ECO:0000313" key="5">
    <source>
        <dbReference type="EMBL" id="CAF0757184.1"/>
    </source>
</evidence>
<dbReference type="EMBL" id="CAJOBB010000169">
    <property type="protein sequence ID" value="CAF3594116.1"/>
    <property type="molecule type" value="Genomic_DNA"/>
</dbReference>
<name>A0A818MS35_9BILA</name>
<evidence type="ECO:0000313" key="8">
    <source>
        <dbReference type="EMBL" id="CAF3594116.1"/>
    </source>
</evidence>
<dbReference type="Proteomes" id="UP000663860">
    <property type="component" value="Unassembled WGS sequence"/>
</dbReference>
<dbReference type="Proteomes" id="UP000663881">
    <property type="component" value="Unassembled WGS sequence"/>
</dbReference>
<dbReference type="InterPro" id="IPR051052">
    <property type="entry name" value="Diverse_substrate_MTase"/>
</dbReference>
<sequence>MSHDLFDDEVLTAKYRLHRPNYPKKVYEHIVDYYYTGKIVNEKIPLALDVGCGSGQATADLGLFCEHVIGIDVSPNQIFHAIEKDNIEYKHHTAEDLSFLESNSVDLITAATTLHWLDIEIFLEEAKRVLKPHTGVLAVWTYALGTLDNPIADAIYHEFSHVLLFSYWNIKRWLADDYYESLVPLLPYKTTLRQFTIEQRTEITLGHFLGFIESLSACQTYRKQNGEQAYQNILSTLRYKLIQCYVKTKLRNSNDETVDFDSIKMIVSSPIRLYLMKKNQM</sequence>
<dbReference type="PANTHER" id="PTHR44942">
    <property type="entry name" value="METHYLTRANSF_11 DOMAIN-CONTAINING PROTEIN"/>
    <property type="match status" value="1"/>
</dbReference>
<proteinExistence type="inferred from homology"/>
<dbReference type="CDD" id="cd02440">
    <property type="entry name" value="AdoMet_MTases"/>
    <property type="match status" value="1"/>
</dbReference>
<dbReference type="SUPFAM" id="SSF53335">
    <property type="entry name" value="S-adenosyl-L-methionine-dependent methyltransferases"/>
    <property type="match status" value="1"/>
</dbReference>
<dbReference type="InterPro" id="IPR013216">
    <property type="entry name" value="Methyltransf_11"/>
</dbReference>
<feature type="domain" description="Methyltransferase type 11" evidence="4">
    <location>
        <begin position="48"/>
        <end position="133"/>
    </location>
</feature>
<dbReference type="Proteomes" id="UP000663845">
    <property type="component" value="Unassembled WGS sequence"/>
</dbReference>
<dbReference type="EMBL" id="CAJOAY010000682">
    <property type="protein sequence ID" value="CAF3715340.1"/>
    <property type="molecule type" value="Genomic_DNA"/>
</dbReference>
<keyword evidence="3" id="KW-0808">Transferase</keyword>
<reference evidence="8" key="1">
    <citation type="submission" date="2021-02" db="EMBL/GenBank/DDBJ databases">
        <authorList>
            <person name="Nowell W R."/>
        </authorList>
    </citation>
    <scope>NUCLEOTIDE SEQUENCE</scope>
</reference>
<accession>A0A818MS35</accession>
<dbReference type="Proteomes" id="UP000663844">
    <property type="component" value="Unassembled WGS sequence"/>
</dbReference>
<dbReference type="EMBL" id="CAJNOG010000105">
    <property type="protein sequence ID" value="CAF0949594.1"/>
    <property type="molecule type" value="Genomic_DNA"/>
</dbReference>
<keyword evidence="2" id="KW-0489">Methyltransferase</keyword>
<dbReference type="AlphaFoldDB" id="A0A818MS35"/>
<evidence type="ECO:0000256" key="1">
    <source>
        <dbReference type="ARBA" id="ARBA00008361"/>
    </source>
</evidence>
<evidence type="ECO:0000313" key="11">
    <source>
        <dbReference type="Proteomes" id="UP000663868"/>
    </source>
</evidence>
<organism evidence="8 11">
    <name type="scientific">Adineta steineri</name>
    <dbReference type="NCBI Taxonomy" id="433720"/>
    <lineage>
        <taxon>Eukaryota</taxon>
        <taxon>Metazoa</taxon>
        <taxon>Spiralia</taxon>
        <taxon>Gnathifera</taxon>
        <taxon>Rotifera</taxon>
        <taxon>Eurotatoria</taxon>
        <taxon>Bdelloidea</taxon>
        <taxon>Adinetida</taxon>
        <taxon>Adinetidae</taxon>
        <taxon>Adineta</taxon>
    </lineage>
</organism>
<evidence type="ECO:0000313" key="10">
    <source>
        <dbReference type="EMBL" id="CAF3881612.1"/>
    </source>
</evidence>
<comment type="caution">
    <text evidence="8">The sequence shown here is derived from an EMBL/GenBank/DDBJ whole genome shotgun (WGS) entry which is preliminary data.</text>
</comment>
<dbReference type="GO" id="GO:0008757">
    <property type="term" value="F:S-adenosylmethionine-dependent methyltransferase activity"/>
    <property type="evidence" value="ECO:0007669"/>
    <property type="project" value="InterPro"/>
</dbReference>
<evidence type="ECO:0000313" key="9">
    <source>
        <dbReference type="EMBL" id="CAF3715340.1"/>
    </source>
</evidence>
<evidence type="ECO:0000256" key="2">
    <source>
        <dbReference type="ARBA" id="ARBA00022603"/>
    </source>
</evidence>
<evidence type="ECO:0000313" key="7">
    <source>
        <dbReference type="EMBL" id="CAF0949594.1"/>
    </source>
</evidence>
<dbReference type="Proteomes" id="UP000663891">
    <property type="component" value="Unassembled WGS sequence"/>
</dbReference>
<dbReference type="Gene3D" id="3.40.50.150">
    <property type="entry name" value="Vaccinia Virus protein VP39"/>
    <property type="match status" value="1"/>
</dbReference>
<dbReference type="PANTHER" id="PTHR44942:SF4">
    <property type="entry name" value="METHYLTRANSFERASE TYPE 11 DOMAIN-CONTAINING PROTEIN"/>
    <property type="match status" value="1"/>
</dbReference>
<dbReference type="OrthoDB" id="506498at2759"/>
<dbReference type="EMBL" id="CAJOAZ010001994">
    <property type="protein sequence ID" value="CAF3881612.1"/>
    <property type="molecule type" value="Genomic_DNA"/>
</dbReference>
<evidence type="ECO:0000259" key="4">
    <source>
        <dbReference type="Pfam" id="PF08241"/>
    </source>
</evidence>
<dbReference type="EMBL" id="CAJNOE010000042">
    <property type="protein sequence ID" value="CAF0796636.1"/>
    <property type="molecule type" value="Genomic_DNA"/>
</dbReference>
<dbReference type="EMBL" id="CAJNON010000007">
    <property type="protein sequence ID" value="CAF0757184.1"/>
    <property type="molecule type" value="Genomic_DNA"/>
</dbReference>
<comment type="similarity">
    <text evidence="1">Belongs to the methyltransferase superfamily.</text>
</comment>
<gene>
    <name evidence="6" type="ORF">IZO911_LOCUS6700</name>
    <name evidence="7" type="ORF">JYZ213_LOCUS13216</name>
    <name evidence="8" type="ORF">KXQ929_LOCUS4781</name>
    <name evidence="9" type="ORF">OKA104_LOCUS13478</name>
    <name evidence="10" type="ORF">OXD698_LOCUS22924</name>
    <name evidence="5" type="ORF">VCS650_LOCUS1598</name>
</gene>